<geneLocation type="plasmid" evidence="2">
    <name>unnamed</name>
</geneLocation>
<reference evidence="2" key="1">
    <citation type="submission" date="2013-02" db="EMBL/GenBank/DDBJ databases">
        <title>Comparative genomics of Borrelia species.</title>
        <authorList>
            <person name="Schwan T.G."/>
            <person name="Raffel S.J."/>
            <person name="Porcella S.F."/>
        </authorList>
    </citation>
    <scope>NUCLEOTIDE SEQUENCE</scope>
    <source>
        <strain evidence="2">YOR</strain>
        <plasmid evidence="2">unnamed</plasmid>
    </source>
</reference>
<dbReference type="EMBL" id="CP004209">
    <property type="protein sequence ID" value="AHH04536.1"/>
    <property type="molecule type" value="Genomic_DNA"/>
</dbReference>
<sequence length="323" mass="35051">GKFPTNTPDPRKQDPPPKPGGGATDPNGEVIDPGSGAGNHPGGRATDPGSGAGNHPGGRATDPGSGAGNHPGGRATDPGSSAGNHPGGGAADQQDEALKQHIVNYLISSLIHQGIKDTLSIHNNATWNESGEDYNISSATQFFGVIQYTDAQKQPKLYNTQDDESKAARHEMYLGFGYDDLDIKAFGKLANKMVATQNVQMKTELANMVDKIREYARAFYLTTCNTIINKQDKLMKLDLSDLQTLEDKMLTIHSANSNIREKFVFQIHKDYYNNIEIGTAKHTLQDNATAEEIQAYLNGKFTPIESDFDNAINTANEISRYLK</sequence>
<accession>W5SHG3</accession>
<dbReference type="HOGENOM" id="CLU_859196_0_0_12"/>
<name>W5SHG3_9SPIR</name>
<dbReference type="InterPro" id="IPR008421">
    <property type="entry name" value="Borrelia_lipoprotein_PFam54/60"/>
</dbReference>
<organism evidence="2">
    <name type="scientific">Borrelia nietonii YOR</name>
    <dbReference type="NCBI Taxonomy" id="1293576"/>
    <lineage>
        <taxon>Bacteria</taxon>
        <taxon>Pseudomonadati</taxon>
        <taxon>Spirochaetota</taxon>
        <taxon>Spirochaetia</taxon>
        <taxon>Spirochaetales</taxon>
        <taxon>Borreliaceae</taxon>
        <taxon>Borrelia</taxon>
        <taxon>Borrelia nietonii</taxon>
    </lineage>
</organism>
<dbReference type="AlphaFoldDB" id="W5SHG3"/>
<dbReference type="RefSeq" id="WP_025434414.1">
    <property type="nucleotide sequence ID" value="NZ_CP004209.1"/>
</dbReference>
<evidence type="ECO:0000313" key="2">
    <source>
        <dbReference type="EMBL" id="AHH04536.1"/>
    </source>
</evidence>
<feature type="non-terminal residue" evidence="2">
    <location>
        <position position="1"/>
    </location>
</feature>
<proteinExistence type="predicted"/>
<dbReference type="Gene3D" id="1.10.3160.10">
    <property type="entry name" value="Bbcrasp-1"/>
    <property type="match status" value="1"/>
</dbReference>
<dbReference type="Pfam" id="PF05714">
    <property type="entry name" value="PFam54_60"/>
    <property type="match status" value="1"/>
</dbReference>
<evidence type="ECO:0000256" key="1">
    <source>
        <dbReference type="SAM" id="MobiDB-lite"/>
    </source>
</evidence>
<protein>
    <submittedName>
        <fullName evidence="2">Putative membrane spanning protein</fullName>
    </submittedName>
</protein>
<feature type="region of interest" description="Disordered" evidence="1">
    <location>
        <begin position="1"/>
        <end position="92"/>
    </location>
</feature>
<keyword evidence="2" id="KW-0614">Plasmid</keyword>
<gene>
    <name evidence="2" type="ORF">BHY_1586</name>
</gene>